<accession>A0A2P2M8W7</accession>
<proteinExistence type="predicted"/>
<name>A0A2P2M8W7_RHIMU</name>
<evidence type="ECO:0000313" key="1">
    <source>
        <dbReference type="EMBL" id="MBX26653.1"/>
    </source>
</evidence>
<sequence>MPWDLSNALILPPSFRGQYHKGQLLLTRYSLS</sequence>
<organism evidence="1">
    <name type="scientific">Rhizophora mucronata</name>
    <name type="common">Asiatic mangrove</name>
    <dbReference type="NCBI Taxonomy" id="61149"/>
    <lineage>
        <taxon>Eukaryota</taxon>
        <taxon>Viridiplantae</taxon>
        <taxon>Streptophyta</taxon>
        <taxon>Embryophyta</taxon>
        <taxon>Tracheophyta</taxon>
        <taxon>Spermatophyta</taxon>
        <taxon>Magnoliopsida</taxon>
        <taxon>eudicotyledons</taxon>
        <taxon>Gunneridae</taxon>
        <taxon>Pentapetalae</taxon>
        <taxon>rosids</taxon>
        <taxon>fabids</taxon>
        <taxon>Malpighiales</taxon>
        <taxon>Rhizophoraceae</taxon>
        <taxon>Rhizophora</taxon>
    </lineage>
</organism>
<dbReference type="AlphaFoldDB" id="A0A2P2M8W7"/>
<protein>
    <submittedName>
        <fullName evidence="1">Uncharacterized protein</fullName>
    </submittedName>
</protein>
<reference evidence="1" key="1">
    <citation type="submission" date="2018-02" db="EMBL/GenBank/DDBJ databases">
        <title>Rhizophora mucronata_Transcriptome.</title>
        <authorList>
            <person name="Meera S.P."/>
            <person name="Sreeshan A."/>
            <person name="Augustine A."/>
        </authorList>
    </citation>
    <scope>NUCLEOTIDE SEQUENCE</scope>
    <source>
        <tissue evidence="1">Leaf</tissue>
    </source>
</reference>
<dbReference type="EMBL" id="GGEC01046169">
    <property type="protein sequence ID" value="MBX26653.1"/>
    <property type="molecule type" value="Transcribed_RNA"/>
</dbReference>